<dbReference type="InterPro" id="IPR001509">
    <property type="entry name" value="Epimerase_deHydtase"/>
</dbReference>
<dbReference type="PANTHER" id="PTHR10366">
    <property type="entry name" value="NAD DEPENDENT EPIMERASE/DEHYDRATASE"/>
    <property type="match status" value="1"/>
</dbReference>
<dbReference type="InterPro" id="IPR036291">
    <property type="entry name" value="NAD(P)-bd_dom_sf"/>
</dbReference>
<reference evidence="3 4" key="1">
    <citation type="submission" date="2024-07" db="EMBL/GenBank/DDBJ databases">
        <authorList>
            <person name="Thanompreechachai J."/>
            <person name="Duangmal K."/>
        </authorList>
    </citation>
    <scope>NUCLEOTIDE SEQUENCE [LARGE SCALE GENOMIC DNA]</scope>
    <source>
        <strain evidence="3 4">KCTC 19886</strain>
    </source>
</reference>
<evidence type="ECO:0000256" key="1">
    <source>
        <dbReference type="ARBA" id="ARBA00023002"/>
    </source>
</evidence>
<dbReference type="Gene3D" id="3.40.50.720">
    <property type="entry name" value="NAD(P)-binding Rossmann-like Domain"/>
    <property type="match status" value="1"/>
</dbReference>
<accession>A0ABV3P2J6</accession>
<dbReference type="PANTHER" id="PTHR10366:SF852">
    <property type="entry name" value="CINNAMOYL-COA REDUCTASE CAD2"/>
    <property type="match status" value="1"/>
</dbReference>
<evidence type="ECO:0000313" key="3">
    <source>
        <dbReference type="EMBL" id="MEW9263823.1"/>
    </source>
</evidence>
<name>A0ABV3P2J6_9ACTN</name>
<dbReference type="SUPFAM" id="SSF51735">
    <property type="entry name" value="NAD(P)-binding Rossmann-fold domains"/>
    <property type="match status" value="1"/>
</dbReference>
<dbReference type="EMBL" id="JBFNQN010000002">
    <property type="protein sequence ID" value="MEW9263823.1"/>
    <property type="molecule type" value="Genomic_DNA"/>
</dbReference>
<keyword evidence="1" id="KW-0560">Oxidoreductase</keyword>
<protein>
    <submittedName>
        <fullName evidence="3">NAD-dependent epimerase/dehydratase family protein</fullName>
    </submittedName>
</protein>
<keyword evidence="4" id="KW-1185">Reference proteome</keyword>
<evidence type="ECO:0000313" key="4">
    <source>
        <dbReference type="Proteomes" id="UP001555826"/>
    </source>
</evidence>
<dbReference type="Proteomes" id="UP001555826">
    <property type="component" value="Unassembled WGS sequence"/>
</dbReference>
<organism evidence="3 4">
    <name type="scientific">Kineococcus endophyticus</name>
    <dbReference type="NCBI Taxonomy" id="1181883"/>
    <lineage>
        <taxon>Bacteria</taxon>
        <taxon>Bacillati</taxon>
        <taxon>Actinomycetota</taxon>
        <taxon>Actinomycetes</taxon>
        <taxon>Kineosporiales</taxon>
        <taxon>Kineosporiaceae</taxon>
        <taxon>Kineococcus</taxon>
    </lineage>
</organism>
<dbReference type="InterPro" id="IPR050425">
    <property type="entry name" value="NAD(P)_dehydrat-like"/>
</dbReference>
<dbReference type="RefSeq" id="WP_367636415.1">
    <property type="nucleotide sequence ID" value="NZ_JBFNQN010000002.1"/>
</dbReference>
<evidence type="ECO:0000259" key="2">
    <source>
        <dbReference type="Pfam" id="PF01370"/>
    </source>
</evidence>
<gene>
    <name evidence="3" type="ORF">AB1207_03605</name>
</gene>
<comment type="caution">
    <text evidence="3">The sequence shown here is derived from an EMBL/GenBank/DDBJ whole genome shotgun (WGS) entry which is preliminary data.</text>
</comment>
<dbReference type="Pfam" id="PF01370">
    <property type="entry name" value="Epimerase"/>
    <property type="match status" value="1"/>
</dbReference>
<proteinExistence type="predicted"/>
<sequence>MDRVLVTGGTGFVASHLVARLLQDGHHVSVTVRDPGGRRTAALRNLTVGRPGHLAVHAADLLTEGSFDAAAEGVDTVFHVASPFFMAEQITDPQTELVDPALLGTRNVLGTVNRTPSVRRVVLTSTIGAMFGDYSDTLALPGRVLTEDVVNTSSSLQRSPYHYSKVLAENEAWRIADEQDRWSMVSVNPGLVLGPVLVPGSASGSLFLLDELMAGKLWFGVPDIAFAAVDVRDVADAHVAAGERTDAAGRYIVSHREMVPFTEMARILRSVHDHPWRVPRTRLPTPAVRLLGPAFGLDRQFIEHHVGIRFTLDNRRSRTELGVSYRPVADSLRDHYRAWSRNRAVRG</sequence>
<feature type="domain" description="NAD-dependent epimerase/dehydratase" evidence="2">
    <location>
        <begin position="4"/>
        <end position="248"/>
    </location>
</feature>